<comment type="pathway">
    <text evidence="1 10">Metabolic intermediate biosynthesis; 1-deoxy-D-xylulose 5-phosphate biosynthesis; 1-deoxy-D-xylulose 5-phosphate from D-glyceraldehyde 3-phosphate and pyruvate: step 1/1.</text>
</comment>
<feature type="binding site" evidence="10">
    <location>
        <begin position="114"/>
        <end position="116"/>
    </location>
    <ligand>
        <name>thiamine diphosphate</name>
        <dbReference type="ChEBI" id="CHEBI:58937"/>
    </ligand>
</feature>
<keyword evidence="5 10" id="KW-0479">Metal-binding</keyword>
<dbReference type="InterPro" id="IPR049557">
    <property type="entry name" value="Transketolase_CS"/>
</dbReference>
<evidence type="ECO:0000256" key="6">
    <source>
        <dbReference type="ARBA" id="ARBA00022842"/>
    </source>
</evidence>
<protein>
    <recommendedName>
        <fullName evidence="10">1-deoxy-D-xylulose-5-phosphate synthase</fullName>
        <ecNumber evidence="10">2.2.1.7</ecNumber>
    </recommendedName>
    <alternativeName>
        <fullName evidence="10">1-deoxyxylulose-5-phosphate synthase</fullName>
        <shortName evidence="10">DXP synthase</shortName>
        <shortName evidence="10">DXPS</shortName>
    </alternativeName>
</protein>
<dbReference type="InterPro" id="IPR005477">
    <property type="entry name" value="Dxylulose-5-P_synthase"/>
</dbReference>
<dbReference type="GO" id="GO:0005829">
    <property type="term" value="C:cytosol"/>
    <property type="evidence" value="ECO:0007669"/>
    <property type="project" value="TreeGrafter"/>
</dbReference>
<evidence type="ECO:0000256" key="7">
    <source>
        <dbReference type="ARBA" id="ARBA00022977"/>
    </source>
</evidence>
<dbReference type="NCBIfam" id="TIGR00204">
    <property type="entry name" value="dxs"/>
    <property type="match status" value="1"/>
</dbReference>
<keyword evidence="8 10" id="KW-0786">Thiamine pyrophosphate</keyword>
<sequence length="631" mass="67887">MALLDDISCPDDLRELSDGQTEKLATEIRRFLIEHVSRTGGHLGPNLGVVELTLAIHRVFDSPNDPIIFDTGHQSYVHKILTGRAGDFDTLRREGGLSGYPSRSESPHDWVENSHASTSLSWAEGIAEGIRLRGEDRTVVAVIGDGALTGGMAWEALDSIAARQDLRLVIVVNDNGRSYYPTVGGLANRLSAIRTDPRYEETLDRIKQHVTDKPLGRQVYGLMHGVKTGVKDALIGQQGIFSDLGIKYLGPVDGHDLGAMERVLEMARRYRQPVIVHTITSKGKGYPAAERDEEDHFHTVGAMDPVTCEPLATDRGATWTSTFAETMTEIGEQREDVVAVTAAMLHPVGLAPFAERFGDRVLDVGIAEQHALTMAAGLSAAGMHPVVALYATFLNRAFDQLLMDVGMHHQGVTVVLDRAGLTGTDGASHNGMWDMSMCGLVPGLRLASPRDRGHLVGLLHEAVGIDDGPTVIRYSKDRMPDEIPVVADREGLDILQEGDPEGLLLVCHGQLCGETLEAARLLDGPAATVVSPHWDLPICDALLEAAASSRAVVSIEDGLVVGGLGSRLSQELRLRGVWTPVRELGIPQAYLPHASRSALLHRLGLDAEGIAASVRDLAGRIPASAQAAQQA</sequence>
<dbReference type="InterPro" id="IPR009014">
    <property type="entry name" value="Transketo_C/PFOR_II"/>
</dbReference>
<dbReference type="SMART" id="SM00861">
    <property type="entry name" value="Transket_pyr"/>
    <property type="match status" value="1"/>
</dbReference>
<dbReference type="EMBL" id="CP015970">
    <property type="protein sequence ID" value="AOZ46079.1"/>
    <property type="molecule type" value="Genomic_DNA"/>
</dbReference>
<feature type="binding site" evidence="10">
    <location>
        <position position="145"/>
    </location>
    <ligand>
        <name>Mg(2+)</name>
        <dbReference type="ChEBI" id="CHEBI:18420"/>
    </ligand>
</feature>
<comment type="cofactor">
    <cofactor evidence="10">
        <name>Mg(2+)</name>
        <dbReference type="ChEBI" id="CHEBI:18420"/>
    </cofactor>
    <text evidence="10">Binds 1 Mg(2+) ion per subunit.</text>
</comment>
<keyword evidence="9 10" id="KW-0414">Isoprene biosynthesis</keyword>
<keyword evidence="7 10" id="KW-0784">Thiamine biosynthesis</keyword>
<accession>A0AAC8YDH3</accession>
<feature type="binding site" evidence="10">
    <location>
        <position position="286"/>
    </location>
    <ligand>
        <name>thiamine diphosphate</name>
        <dbReference type="ChEBI" id="CHEBI:58937"/>
    </ligand>
</feature>
<dbReference type="Pfam" id="PF13292">
    <property type="entry name" value="DXP_synthase_N"/>
    <property type="match status" value="1"/>
</dbReference>
<keyword evidence="4 10" id="KW-0808">Transferase</keyword>
<evidence type="ECO:0000256" key="4">
    <source>
        <dbReference type="ARBA" id="ARBA00022679"/>
    </source>
</evidence>
<keyword evidence="6 10" id="KW-0460">Magnesium</keyword>
<comment type="cofactor">
    <cofactor evidence="10">
        <name>thiamine diphosphate</name>
        <dbReference type="ChEBI" id="CHEBI:58937"/>
    </cofactor>
    <text evidence="10">Binds 1 thiamine pyrophosphate per subunit.</text>
</comment>
<dbReference type="PROSITE" id="PS00802">
    <property type="entry name" value="TRANSKETOLASE_2"/>
    <property type="match status" value="1"/>
</dbReference>
<dbReference type="Gene3D" id="3.40.50.970">
    <property type="match status" value="2"/>
</dbReference>
<dbReference type="RefSeq" id="WP_062819021.1">
    <property type="nucleotide sequence ID" value="NZ_CP014352.1"/>
</dbReference>
<comment type="similarity">
    <text evidence="2 10">Belongs to the transketolase family. DXPS subfamily.</text>
</comment>
<comment type="function">
    <text evidence="10">Catalyzes the acyloin condensation reaction between C atoms 2 and 3 of pyruvate and glyceraldehyde 3-phosphate to yield 1-deoxy-D-xylulose-5-phosphate (DXP).</text>
</comment>
<dbReference type="PANTHER" id="PTHR43322:SF5">
    <property type="entry name" value="1-DEOXY-D-XYLULOSE-5-PHOSPHATE SYNTHASE, CHLOROPLASTIC"/>
    <property type="match status" value="1"/>
</dbReference>
<evidence type="ECO:0000256" key="9">
    <source>
        <dbReference type="ARBA" id="ARBA00023229"/>
    </source>
</evidence>
<gene>
    <name evidence="10" type="primary">dxs</name>
    <name evidence="13" type="ORF">A8L58_04400</name>
    <name evidence="12" type="ORF">AXH35_02935</name>
</gene>
<comment type="subunit">
    <text evidence="3 10">Homodimer.</text>
</comment>
<dbReference type="Gene3D" id="3.40.50.920">
    <property type="match status" value="1"/>
</dbReference>
<dbReference type="InterPro" id="IPR033248">
    <property type="entry name" value="Transketolase_C"/>
</dbReference>
<dbReference type="Pfam" id="PF02780">
    <property type="entry name" value="Transketolase_C"/>
    <property type="match status" value="1"/>
</dbReference>
<dbReference type="SUPFAM" id="SSF52922">
    <property type="entry name" value="TK C-terminal domain-like"/>
    <property type="match status" value="1"/>
</dbReference>
<name>A0AAC8YDH3_9ACTN</name>
<dbReference type="PROSITE" id="PS00801">
    <property type="entry name" value="TRANSKETOLASE_1"/>
    <property type="match status" value="1"/>
</dbReference>
<dbReference type="EMBL" id="CP014352">
    <property type="protein sequence ID" value="AMS04589.1"/>
    <property type="molecule type" value="Genomic_DNA"/>
</dbReference>
<organism evidence="12 14">
    <name type="scientific">Acidipropionibacterium acidipropionici</name>
    <dbReference type="NCBI Taxonomy" id="1748"/>
    <lineage>
        <taxon>Bacteria</taxon>
        <taxon>Bacillati</taxon>
        <taxon>Actinomycetota</taxon>
        <taxon>Actinomycetes</taxon>
        <taxon>Propionibacteriales</taxon>
        <taxon>Propionibacteriaceae</taxon>
        <taxon>Acidipropionibacterium</taxon>
    </lineage>
</organism>
<dbReference type="GO" id="GO:0030976">
    <property type="term" value="F:thiamine pyrophosphate binding"/>
    <property type="evidence" value="ECO:0007669"/>
    <property type="project" value="UniProtKB-UniRule"/>
</dbReference>
<evidence type="ECO:0000259" key="11">
    <source>
        <dbReference type="SMART" id="SM00861"/>
    </source>
</evidence>
<evidence type="ECO:0000256" key="5">
    <source>
        <dbReference type="ARBA" id="ARBA00022723"/>
    </source>
</evidence>
<feature type="binding site" evidence="10">
    <location>
        <position position="175"/>
    </location>
    <ligand>
        <name>thiamine diphosphate</name>
        <dbReference type="ChEBI" id="CHEBI:58937"/>
    </ligand>
</feature>
<reference evidence="13 15" key="1">
    <citation type="journal article" date="2016" name="Plant Dis.">
        <title>Improved production of propionic acid using genome shuffling.</title>
        <authorList>
            <person name="Luna-Flores C.H."/>
            <person name="Palfreyman R.W."/>
            <person name="Kromer J.O."/>
            <person name="Nielsen L.K."/>
            <person name="Marcellin E."/>
        </authorList>
    </citation>
    <scope>NUCLEOTIDE SEQUENCE [LARGE SCALE GENOMIC DNA]</scope>
    <source>
        <strain evidence="13 15">F3E8</strain>
    </source>
</reference>
<evidence type="ECO:0000256" key="8">
    <source>
        <dbReference type="ARBA" id="ARBA00023052"/>
    </source>
</evidence>
<dbReference type="GO" id="GO:0019288">
    <property type="term" value="P:isopentenyl diphosphate biosynthetic process, methylerythritol 4-phosphate pathway"/>
    <property type="evidence" value="ECO:0007669"/>
    <property type="project" value="TreeGrafter"/>
</dbReference>
<evidence type="ECO:0000313" key="15">
    <source>
        <dbReference type="Proteomes" id="UP000178666"/>
    </source>
</evidence>
<evidence type="ECO:0000256" key="10">
    <source>
        <dbReference type="HAMAP-Rule" id="MF_00315"/>
    </source>
</evidence>
<feature type="binding site" evidence="10">
    <location>
        <position position="175"/>
    </location>
    <ligand>
        <name>Mg(2+)</name>
        <dbReference type="ChEBI" id="CHEBI:18420"/>
    </ligand>
</feature>
<evidence type="ECO:0000256" key="2">
    <source>
        <dbReference type="ARBA" id="ARBA00011081"/>
    </source>
</evidence>
<evidence type="ECO:0000313" key="14">
    <source>
        <dbReference type="Proteomes" id="UP000075221"/>
    </source>
</evidence>
<keyword evidence="15" id="KW-1185">Reference proteome</keyword>
<dbReference type="HAMAP" id="MF_00315">
    <property type="entry name" value="DXP_synth"/>
    <property type="match status" value="1"/>
</dbReference>
<dbReference type="Proteomes" id="UP000075221">
    <property type="component" value="Chromosome"/>
</dbReference>
<dbReference type="PANTHER" id="PTHR43322">
    <property type="entry name" value="1-D-DEOXYXYLULOSE 5-PHOSPHATE SYNTHASE-RELATED"/>
    <property type="match status" value="1"/>
</dbReference>
<dbReference type="GO" id="GO:0016114">
    <property type="term" value="P:terpenoid biosynthetic process"/>
    <property type="evidence" value="ECO:0007669"/>
    <property type="project" value="UniProtKB-UniRule"/>
</dbReference>
<dbReference type="CDD" id="cd02007">
    <property type="entry name" value="TPP_DXS"/>
    <property type="match status" value="1"/>
</dbReference>
<comment type="catalytic activity">
    <reaction evidence="10">
        <text>D-glyceraldehyde 3-phosphate + pyruvate + H(+) = 1-deoxy-D-xylulose 5-phosphate + CO2</text>
        <dbReference type="Rhea" id="RHEA:12605"/>
        <dbReference type="ChEBI" id="CHEBI:15361"/>
        <dbReference type="ChEBI" id="CHEBI:15378"/>
        <dbReference type="ChEBI" id="CHEBI:16526"/>
        <dbReference type="ChEBI" id="CHEBI:57792"/>
        <dbReference type="ChEBI" id="CHEBI:59776"/>
        <dbReference type="EC" id="2.2.1.7"/>
    </reaction>
</comment>
<dbReference type="CDD" id="cd07033">
    <property type="entry name" value="TPP_PYR_DXS_TK_like"/>
    <property type="match status" value="1"/>
</dbReference>
<reference evidence="12 14" key="2">
    <citation type="submission" date="2016-02" db="EMBL/GenBank/DDBJ databases">
        <title>Complete Genome Sequence of Propionibacterium acidipropionici ATCC 55737.</title>
        <authorList>
            <person name="Luna Flores C.H."/>
            <person name="Nielsen L.K."/>
            <person name="Marcellin E."/>
        </authorList>
    </citation>
    <scope>NUCLEOTIDE SEQUENCE [LARGE SCALE GENOMIC DNA]</scope>
    <source>
        <strain evidence="12 14">ATCC 55737</strain>
    </source>
</reference>
<feature type="binding site" evidence="10">
    <location>
        <position position="73"/>
    </location>
    <ligand>
        <name>thiamine diphosphate</name>
        <dbReference type="ChEBI" id="CHEBI:58937"/>
    </ligand>
</feature>
<dbReference type="GO" id="GO:0000287">
    <property type="term" value="F:magnesium ion binding"/>
    <property type="evidence" value="ECO:0007669"/>
    <property type="project" value="UniProtKB-UniRule"/>
</dbReference>
<dbReference type="GO" id="GO:0009228">
    <property type="term" value="P:thiamine biosynthetic process"/>
    <property type="evidence" value="ECO:0007669"/>
    <property type="project" value="UniProtKB-UniRule"/>
</dbReference>
<dbReference type="Pfam" id="PF02779">
    <property type="entry name" value="Transket_pyr"/>
    <property type="match status" value="1"/>
</dbReference>
<dbReference type="InterPro" id="IPR005475">
    <property type="entry name" value="Transketolase-like_Pyr-bd"/>
</dbReference>
<feature type="binding site" evidence="10">
    <location>
        <begin position="146"/>
        <end position="147"/>
    </location>
    <ligand>
        <name>thiamine diphosphate</name>
        <dbReference type="ChEBI" id="CHEBI:58937"/>
    </ligand>
</feature>
<dbReference type="InterPro" id="IPR020826">
    <property type="entry name" value="Transketolase_BS"/>
</dbReference>
<dbReference type="InterPro" id="IPR029061">
    <property type="entry name" value="THDP-binding"/>
</dbReference>
<evidence type="ECO:0000313" key="13">
    <source>
        <dbReference type="EMBL" id="AOZ46079.1"/>
    </source>
</evidence>
<proteinExistence type="inferred from homology"/>
<dbReference type="EC" id="2.2.1.7" evidence="10"/>
<dbReference type="Proteomes" id="UP000178666">
    <property type="component" value="Chromosome"/>
</dbReference>
<dbReference type="GO" id="GO:0008661">
    <property type="term" value="F:1-deoxy-D-xylulose-5-phosphate synthase activity"/>
    <property type="evidence" value="ECO:0007669"/>
    <property type="project" value="UniProtKB-UniRule"/>
</dbReference>
<dbReference type="SUPFAM" id="SSF52518">
    <property type="entry name" value="Thiamin diphosphate-binding fold (THDP-binding)"/>
    <property type="match status" value="2"/>
</dbReference>
<dbReference type="AlphaFoldDB" id="A0AAC8YDH3"/>
<evidence type="ECO:0000256" key="1">
    <source>
        <dbReference type="ARBA" id="ARBA00004980"/>
    </source>
</evidence>
<evidence type="ECO:0000313" key="12">
    <source>
        <dbReference type="EMBL" id="AMS04589.1"/>
    </source>
</evidence>
<feature type="binding site" evidence="10">
    <location>
        <position position="368"/>
    </location>
    <ligand>
        <name>thiamine diphosphate</name>
        <dbReference type="ChEBI" id="CHEBI:58937"/>
    </ligand>
</feature>
<feature type="domain" description="Transketolase-like pyrimidine-binding" evidence="11">
    <location>
        <begin position="317"/>
        <end position="481"/>
    </location>
</feature>
<dbReference type="NCBIfam" id="NF003933">
    <property type="entry name" value="PRK05444.2-2"/>
    <property type="match status" value="1"/>
</dbReference>
<evidence type="ECO:0000256" key="3">
    <source>
        <dbReference type="ARBA" id="ARBA00011738"/>
    </source>
</evidence>